<dbReference type="EMBL" id="AFWF01000144">
    <property type="protein sequence ID" value="EGU39830.1"/>
    <property type="molecule type" value="Genomic_DNA"/>
</dbReference>
<gene>
    <name evidence="1" type="ORF">VII00023_03453</name>
</gene>
<dbReference type="RefSeq" id="WP_006712235.1">
    <property type="nucleotide sequence ID" value="NZ_AFWF01000144.1"/>
</dbReference>
<dbReference type="AlphaFoldDB" id="F9S2C4"/>
<sequence length="610" mass="71244">MIIKNYNIRKLLNLNISNTEFDKIKIKKINNVDIQRMEKTIQTSKKQKINEMRLLYDALKSERNLTTQNKKIEIDSTYLKKHNLEWVSGCGNLNIKNKETLEKIFKAIEQDSKTEHYTKNTTSSKEINKLKESELCDLFEKINPKTTFERMSICSLIDKIHLNYSTPKDKIISKFDITASRFYLDSGFEIPVGSKYINGNICIRNKDNLISIDLELKRDGLEKINKKLKLGMEHLNLDLKHKIEHVLMYDLGNMTPDLKKYFNDLIYRLLSIKPKDEIEKKEINNYISALKKRNEINLNEKIPASKNKISVNLSLNNKFPSSVRSDWSSENNINNLIGDLSTYRIDVGDNHELLIYIPSYKTMSFYGKVNITAKNDDKNSFENIINKLNSFGFELLRRDNNELVDNHYKSINDKKESDKQNLKIMKSGGFYNFANIGLDISEIKSFSHRLRFVGGDVSVKDVFENGFGLYSFNERVEFIKSNKNLSSNDDISDYGTKYIFTSKNGIKNKANLKDINLIFKNNLAYRTDMILDRTGSKIDPWLFNKNDYSSEYQWNLFKSNIDFSEYLNYITTDTEEEKNNIINELKDIGFSKWIDGRELSDFVILNSEYH</sequence>
<name>F9S2C4_9VIBR</name>
<proteinExistence type="predicted"/>
<protein>
    <submittedName>
        <fullName evidence="1">Uncharacterized protein</fullName>
    </submittedName>
</protein>
<reference evidence="1 2" key="1">
    <citation type="journal article" date="2012" name="Int. J. Syst. Evol. Microbiol.">
        <title>Vibrio caribbeanicus sp. nov., isolated from the marine sponge Scleritoderma cyanea.</title>
        <authorList>
            <person name="Hoffmann M."/>
            <person name="Monday S.R."/>
            <person name="Allard M.W."/>
            <person name="Strain E.A."/>
            <person name="Whittaker P."/>
            <person name="Naum M."/>
            <person name="McCarthy P.J."/>
            <person name="Lopez J.V."/>
            <person name="Fischer M."/>
            <person name="Brown E.W."/>
        </authorList>
    </citation>
    <scope>NUCLEOTIDE SEQUENCE [LARGE SCALE GENOMIC DNA]</scope>
    <source>
        <strain evidence="1 2">ATCC 700023</strain>
    </source>
</reference>
<evidence type="ECO:0000313" key="2">
    <source>
        <dbReference type="Proteomes" id="UP000004605"/>
    </source>
</evidence>
<evidence type="ECO:0000313" key="1">
    <source>
        <dbReference type="EMBL" id="EGU39830.1"/>
    </source>
</evidence>
<keyword evidence="2" id="KW-1185">Reference proteome</keyword>
<comment type="caution">
    <text evidence="1">The sequence shown here is derived from an EMBL/GenBank/DDBJ whole genome shotgun (WGS) entry which is preliminary data.</text>
</comment>
<dbReference type="Proteomes" id="UP000004605">
    <property type="component" value="Unassembled WGS sequence"/>
</dbReference>
<accession>F9S2C4</accession>
<organism evidence="1 2">
    <name type="scientific">Vibrio ichthyoenteri ATCC 700023</name>
    <dbReference type="NCBI Taxonomy" id="870968"/>
    <lineage>
        <taxon>Bacteria</taxon>
        <taxon>Pseudomonadati</taxon>
        <taxon>Pseudomonadota</taxon>
        <taxon>Gammaproteobacteria</taxon>
        <taxon>Vibrionales</taxon>
        <taxon>Vibrionaceae</taxon>
        <taxon>Vibrio</taxon>
    </lineage>
</organism>